<protein>
    <submittedName>
        <fullName evidence="1">(spotted green pufferfish) hypothetical protein</fullName>
    </submittedName>
</protein>
<accession>Q4RBR0</accession>
<reference evidence="1" key="1">
    <citation type="journal article" date="2004" name="Nature">
        <title>Genome duplication in the teleost fish Tetraodon nigroviridis reveals the early vertebrate proto-karyotype.</title>
        <authorList>
            <person name="Jaillon O."/>
            <person name="Aury J.-M."/>
            <person name="Brunet F."/>
            <person name="Petit J.-L."/>
            <person name="Stange-Thomann N."/>
            <person name="Mauceli E."/>
            <person name="Bouneau L."/>
            <person name="Fischer C."/>
            <person name="Ozouf-Costaz C."/>
            <person name="Bernot A."/>
            <person name="Nicaud S."/>
            <person name="Jaffe D."/>
            <person name="Fisher S."/>
            <person name="Lutfalla G."/>
            <person name="Dossat C."/>
            <person name="Segurens B."/>
            <person name="Dasilva C."/>
            <person name="Salanoubat M."/>
            <person name="Levy M."/>
            <person name="Boudet N."/>
            <person name="Castellano S."/>
            <person name="Anthouard V."/>
            <person name="Jubin C."/>
            <person name="Castelli V."/>
            <person name="Katinka M."/>
            <person name="Vacherie B."/>
            <person name="Biemont C."/>
            <person name="Skalli Z."/>
            <person name="Cattolico L."/>
            <person name="Poulain J."/>
            <person name="De Berardinis V."/>
            <person name="Cruaud C."/>
            <person name="Duprat S."/>
            <person name="Brottier P."/>
            <person name="Coutanceau J.-P."/>
            <person name="Gouzy J."/>
            <person name="Parra G."/>
            <person name="Lardier G."/>
            <person name="Chapple C."/>
            <person name="McKernan K.J."/>
            <person name="McEwan P."/>
            <person name="Bosak S."/>
            <person name="Kellis M."/>
            <person name="Volff J.-N."/>
            <person name="Guigo R."/>
            <person name="Zody M.C."/>
            <person name="Mesirov J."/>
            <person name="Lindblad-Toh K."/>
            <person name="Birren B."/>
            <person name="Nusbaum C."/>
            <person name="Kahn D."/>
            <person name="Robinson-Rechavi M."/>
            <person name="Laudet V."/>
            <person name="Schachter V."/>
            <person name="Quetier F."/>
            <person name="Saurin W."/>
            <person name="Scarpelli C."/>
            <person name="Wincker P."/>
            <person name="Lander E.S."/>
            <person name="Weissenbach J."/>
            <person name="Roest Crollius H."/>
        </authorList>
    </citation>
    <scope>NUCLEOTIDE SEQUENCE [LARGE SCALE GENOMIC DNA]</scope>
</reference>
<dbReference type="KEGG" id="tng:GSTEN00037010G001"/>
<feature type="non-terminal residue" evidence="1">
    <location>
        <position position="28"/>
    </location>
</feature>
<proteinExistence type="predicted"/>
<dbReference type="EMBL" id="CAAE01020878">
    <property type="protein sequence ID" value="CAG14173.1"/>
    <property type="molecule type" value="Genomic_DNA"/>
</dbReference>
<evidence type="ECO:0000313" key="1">
    <source>
        <dbReference type="EMBL" id="CAG14173.1"/>
    </source>
</evidence>
<gene>
    <name evidence="1" type="ORF">GSTENG00037010001</name>
</gene>
<name>Q4RBR0_TETNG</name>
<sequence length="28" mass="2989">MPVVSAGVKELYLSTSLGELNKKAEVKP</sequence>
<comment type="caution">
    <text evidence="1">The sequence shown here is derived from an EMBL/GenBank/DDBJ whole genome shotgun (WGS) entry which is preliminary data.</text>
</comment>
<organism evidence="1">
    <name type="scientific">Tetraodon nigroviridis</name>
    <name type="common">Spotted green pufferfish</name>
    <name type="synonym">Chelonodon nigroviridis</name>
    <dbReference type="NCBI Taxonomy" id="99883"/>
    <lineage>
        <taxon>Eukaryota</taxon>
        <taxon>Metazoa</taxon>
        <taxon>Chordata</taxon>
        <taxon>Craniata</taxon>
        <taxon>Vertebrata</taxon>
        <taxon>Euteleostomi</taxon>
        <taxon>Actinopterygii</taxon>
        <taxon>Neopterygii</taxon>
        <taxon>Teleostei</taxon>
        <taxon>Neoteleostei</taxon>
        <taxon>Acanthomorphata</taxon>
        <taxon>Eupercaria</taxon>
        <taxon>Tetraodontiformes</taxon>
        <taxon>Tetradontoidea</taxon>
        <taxon>Tetraodontidae</taxon>
        <taxon>Tetraodon</taxon>
    </lineage>
</organism>
<reference evidence="1" key="2">
    <citation type="submission" date="2004-02" db="EMBL/GenBank/DDBJ databases">
        <authorList>
            <consortium name="Genoscope"/>
            <consortium name="Whitehead Institute Centre for Genome Research"/>
        </authorList>
    </citation>
    <scope>NUCLEOTIDE SEQUENCE</scope>
</reference>
<dbReference type="AlphaFoldDB" id="Q4RBR0"/>